<comment type="caution">
    <text evidence="3">The sequence shown here is derived from an EMBL/GenBank/DDBJ whole genome shotgun (WGS) entry which is preliminary data.</text>
</comment>
<evidence type="ECO:0000313" key="4">
    <source>
        <dbReference type="Proteomes" id="UP000814243"/>
    </source>
</evidence>
<protein>
    <recommendedName>
        <fullName evidence="2">Cullin family profile domain-containing protein</fullName>
    </recommendedName>
</protein>
<comment type="similarity">
    <text evidence="1">Belongs to the cullin family.</text>
</comment>
<dbReference type="GO" id="GO:0006511">
    <property type="term" value="P:ubiquitin-dependent protein catabolic process"/>
    <property type="evidence" value="ECO:0007669"/>
    <property type="project" value="InterPro"/>
</dbReference>
<name>A0A922MHE1_SPOEX</name>
<proteinExistence type="inferred from homology"/>
<dbReference type="Gene3D" id="3.30.230.130">
    <property type="entry name" value="Cullin, Chain C, Domain 2"/>
    <property type="match status" value="1"/>
</dbReference>
<dbReference type="InterPro" id="IPR016158">
    <property type="entry name" value="Cullin_homology"/>
</dbReference>
<dbReference type="Proteomes" id="UP000814243">
    <property type="component" value="Unassembled WGS sequence"/>
</dbReference>
<accession>A0A922MHE1</accession>
<dbReference type="PROSITE" id="PS50069">
    <property type="entry name" value="CULLIN_2"/>
    <property type="match status" value="1"/>
</dbReference>
<feature type="domain" description="Cullin family profile" evidence="2">
    <location>
        <begin position="1"/>
        <end position="95"/>
    </location>
</feature>
<organism evidence="3 4">
    <name type="scientific">Spodoptera exigua</name>
    <name type="common">Beet armyworm</name>
    <name type="synonym">Noctua fulgens</name>
    <dbReference type="NCBI Taxonomy" id="7107"/>
    <lineage>
        <taxon>Eukaryota</taxon>
        <taxon>Metazoa</taxon>
        <taxon>Ecdysozoa</taxon>
        <taxon>Arthropoda</taxon>
        <taxon>Hexapoda</taxon>
        <taxon>Insecta</taxon>
        <taxon>Pterygota</taxon>
        <taxon>Neoptera</taxon>
        <taxon>Endopterygota</taxon>
        <taxon>Lepidoptera</taxon>
        <taxon>Glossata</taxon>
        <taxon>Ditrysia</taxon>
        <taxon>Noctuoidea</taxon>
        <taxon>Noctuidae</taxon>
        <taxon>Amphipyrinae</taxon>
        <taxon>Spodoptera</taxon>
    </lineage>
</organism>
<dbReference type="AlphaFoldDB" id="A0A922MHE1"/>
<evidence type="ECO:0000256" key="1">
    <source>
        <dbReference type="PROSITE-ProRule" id="PRU00330"/>
    </source>
</evidence>
<dbReference type="GO" id="GO:0031625">
    <property type="term" value="F:ubiquitin protein ligase binding"/>
    <property type="evidence" value="ECO:0007669"/>
    <property type="project" value="InterPro"/>
</dbReference>
<gene>
    <name evidence="3" type="ORF">HF086_017806</name>
</gene>
<dbReference type="InterPro" id="IPR059120">
    <property type="entry name" value="Cullin-like_AB"/>
</dbReference>
<dbReference type="EMBL" id="JACEFF010000473">
    <property type="protein sequence ID" value="KAH9636851.1"/>
    <property type="molecule type" value="Genomic_DNA"/>
</dbReference>
<evidence type="ECO:0000259" key="2">
    <source>
        <dbReference type="PROSITE" id="PS50069"/>
    </source>
</evidence>
<reference evidence="3" key="1">
    <citation type="journal article" date="2021" name="G3 (Bethesda)">
        <title>Genome and transcriptome analysis of the beet armyworm Spodoptera exigua reveals targets for pest control. .</title>
        <authorList>
            <person name="Simon S."/>
            <person name="Breeschoten T."/>
            <person name="Jansen H.J."/>
            <person name="Dirks R.P."/>
            <person name="Schranz M.E."/>
            <person name="Ros V.I.D."/>
        </authorList>
    </citation>
    <scope>NUCLEOTIDE SEQUENCE</scope>
    <source>
        <strain evidence="3">TB_SE_WUR_2020</strain>
    </source>
</reference>
<dbReference type="SUPFAM" id="SSF75632">
    <property type="entry name" value="Cullin homology domain"/>
    <property type="match status" value="1"/>
</dbReference>
<dbReference type="Pfam" id="PF26557">
    <property type="entry name" value="Cullin_AB"/>
    <property type="match status" value="1"/>
</dbReference>
<evidence type="ECO:0000313" key="3">
    <source>
        <dbReference type="EMBL" id="KAH9636851.1"/>
    </source>
</evidence>
<dbReference type="InterPro" id="IPR036317">
    <property type="entry name" value="Cullin_homology_sf"/>
</dbReference>
<sequence>MAPLAPPPQLERPARQFEAFYRNLFSGRRLAWLHHLCGGELRTRYTARQYHVAATTAQCALLLSFEAADSWSARDLRDLLQLDGDAWPRQLRPLLDAGLLLASGEVGRCPSPG</sequence>